<dbReference type="EC" id="2.7.11.1" evidence="2"/>
<keyword evidence="2" id="KW-0418">Kinase</keyword>
<reference evidence="2 3" key="1">
    <citation type="journal article" date="2018" name="Nat. Genet.">
        <title>The Rosa genome provides new insights in the design of modern roses.</title>
        <authorList>
            <person name="Bendahmane M."/>
        </authorList>
    </citation>
    <scope>NUCLEOTIDE SEQUENCE [LARGE SCALE GENOMIC DNA]</scope>
    <source>
        <strain evidence="3">cv. Old Blush</strain>
    </source>
</reference>
<proteinExistence type="predicted"/>
<keyword evidence="2" id="KW-0808">Transferase</keyword>
<name>A0A2P6Q8V3_ROSCH</name>
<sequence>MKLCYISIHVGLLCVQQKLQDRPSMPATVLALSGEGALPQPQKPDFYSGRNLTDLEDSTDEATECSANELTVTLLGAPC</sequence>
<dbReference type="Proteomes" id="UP000238479">
    <property type="component" value="Chromosome 5"/>
</dbReference>
<dbReference type="InterPro" id="IPR021820">
    <property type="entry name" value="S-locus_recpt_kinase_C"/>
</dbReference>
<keyword evidence="3" id="KW-1185">Reference proteome</keyword>
<protein>
    <submittedName>
        <fullName evidence="2">Putative non-specific serine/threonine protein kinase</fullName>
        <ecNumber evidence="2">2.7.11.1</ecNumber>
    </submittedName>
</protein>
<accession>A0A2P6Q8V3</accession>
<dbReference type="EMBL" id="PDCK01000043">
    <property type="protein sequence ID" value="PRQ30608.1"/>
    <property type="molecule type" value="Genomic_DNA"/>
</dbReference>
<feature type="domain" description="S-locus receptor kinase C-terminal" evidence="1">
    <location>
        <begin position="35"/>
        <end position="75"/>
    </location>
</feature>
<organism evidence="2 3">
    <name type="scientific">Rosa chinensis</name>
    <name type="common">China rose</name>
    <dbReference type="NCBI Taxonomy" id="74649"/>
    <lineage>
        <taxon>Eukaryota</taxon>
        <taxon>Viridiplantae</taxon>
        <taxon>Streptophyta</taxon>
        <taxon>Embryophyta</taxon>
        <taxon>Tracheophyta</taxon>
        <taxon>Spermatophyta</taxon>
        <taxon>Magnoliopsida</taxon>
        <taxon>eudicotyledons</taxon>
        <taxon>Gunneridae</taxon>
        <taxon>Pentapetalae</taxon>
        <taxon>rosids</taxon>
        <taxon>fabids</taxon>
        <taxon>Rosales</taxon>
        <taxon>Rosaceae</taxon>
        <taxon>Rosoideae</taxon>
        <taxon>Rosoideae incertae sedis</taxon>
        <taxon>Rosa</taxon>
    </lineage>
</organism>
<keyword evidence="2" id="KW-0723">Serine/threonine-protein kinase</keyword>
<dbReference type="GO" id="GO:0004674">
    <property type="term" value="F:protein serine/threonine kinase activity"/>
    <property type="evidence" value="ECO:0007669"/>
    <property type="project" value="UniProtKB-KW"/>
</dbReference>
<comment type="caution">
    <text evidence="2">The sequence shown here is derived from an EMBL/GenBank/DDBJ whole genome shotgun (WGS) entry which is preliminary data.</text>
</comment>
<dbReference type="Gramene" id="PRQ30608">
    <property type="protein sequence ID" value="PRQ30608"/>
    <property type="gene ID" value="RchiOBHm_Chr5g0026501"/>
</dbReference>
<evidence type="ECO:0000313" key="2">
    <source>
        <dbReference type="EMBL" id="PRQ30608.1"/>
    </source>
</evidence>
<dbReference type="OMA" id="CNNFTIT"/>
<evidence type="ECO:0000313" key="3">
    <source>
        <dbReference type="Proteomes" id="UP000238479"/>
    </source>
</evidence>
<dbReference type="AlphaFoldDB" id="A0A2P6Q8V3"/>
<dbReference type="STRING" id="74649.A0A2P6Q8V3"/>
<dbReference type="Pfam" id="PF11883">
    <property type="entry name" value="DUF3403"/>
    <property type="match status" value="1"/>
</dbReference>
<evidence type="ECO:0000259" key="1">
    <source>
        <dbReference type="Pfam" id="PF11883"/>
    </source>
</evidence>
<gene>
    <name evidence="2" type="ORF">RchiOBHm_Chr5g0026501</name>
</gene>